<feature type="domain" description="D-isomer specific 2-hydroxyacid dehydrogenase NAD-binding" evidence="6">
    <location>
        <begin position="106"/>
        <end position="285"/>
    </location>
</feature>
<dbReference type="InterPro" id="IPR029753">
    <property type="entry name" value="D-isomer_DH_CS"/>
</dbReference>
<dbReference type="PANTHER" id="PTHR42789">
    <property type="entry name" value="D-ISOMER SPECIFIC 2-HYDROXYACID DEHYDROGENASE FAMILY PROTEIN (AFU_ORTHOLOGUE AFUA_6G10090)"/>
    <property type="match status" value="1"/>
</dbReference>
<dbReference type="InterPro" id="IPR006139">
    <property type="entry name" value="D-isomer_2_OHA_DH_cat_dom"/>
</dbReference>
<gene>
    <name evidence="7" type="ORF">H8717_00970</name>
</gene>
<proteinExistence type="inferred from homology"/>
<dbReference type="InterPro" id="IPR006140">
    <property type="entry name" value="D-isomer_DH_NAD-bd"/>
</dbReference>
<dbReference type="Pfam" id="PF00389">
    <property type="entry name" value="2-Hacid_dh"/>
    <property type="match status" value="1"/>
</dbReference>
<dbReference type="InterPro" id="IPR050857">
    <property type="entry name" value="D-2-hydroxyacid_DH"/>
</dbReference>
<evidence type="ECO:0000256" key="3">
    <source>
        <dbReference type="ARBA" id="ARBA00023027"/>
    </source>
</evidence>
<dbReference type="PANTHER" id="PTHR42789:SF1">
    <property type="entry name" value="D-ISOMER SPECIFIC 2-HYDROXYACID DEHYDROGENASE FAMILY PROTEIN (AFU_ORTHOLOGUE AFUA_6G10090)"/>
    <property type="match status" value="1"/>
</dbReference>
<name>A0ABR7NEZ6_9FIRM</name>
<dbReference type="InterPro" id="IPR036291">
    <property type="entry name" value="NAD(P)-bd_dom_sf"/>
</dbReference>
<keyword evidence="3" id="KW-0520">NAD</keyword>
<accession>A0ABR7NEZ6</accession>
<evidence type="ECO:0000313" key="7">
    <source>
        <dbReference type="EMBL" id="MBC8574985.1"/>
    </source>
</evidence>
<keyword evidence="8" id="KW-1185">Reference proteome</keyword>
<reference evidence="7 8" key="1">
    <citation type="submission" date="2020-08" db="EMBL/GenBank/DDBJ databases">
        <title>Genome public.</title>
        <authorList>
            <person name="Liu C."/>
            <person name="Sun Q."/>
        </authorList>
    </citation>
    <scope>NUCLEOTIDE SEQUENCE [LARGE SCALE GENOMIC DNA]</scope>
    <source>
        <strain evidence="7 8">BX1</strain>
    </source>
</reference>
<evidence type="ECO:0000256" key="4">
    <source>
        <dbReference type="RuleBase" id="RU003719"/>
    </source>
</evidence>
<comment type="similarity">
    <text evidence="1 4">Belongs to the D-isomer specific 2-hydroxyacid dehydrogenase family.</text>
</comment>
<sequence length="324" mass="34990">MSKKIVFYGSFSGNMLKSLNSKCPEGFETCQVPAGGDLSALASADYMVNRGGAVDGSVMDAAPRLKWIQKWGVGYDKIDVKAAGERGIPVGICVGGNSMPVAELAVTLMLDVLRNVVPLNAKMKEGEWVREQYSARSYLLHGKTIGLIGIGNIARKVASIVRSGFDAQVIYYDVFRLSEEQERSLGVVYADLDTLMAQADIVSIHVPLLESTAGMIDRSKLSLMKPTACIINTSRGGIINEADLIEVLRGGKILGAGLDTYAQEPLSRDSELLKLDCVVATPHCGGNTVDNDINMAAICMDCIARYDASGSREMREIVNREFLK</sequence>
<dbReference type="Gene3D" id="3.40.50.720">
    <property type="entry name" value="NAD(P)-binding Rossmann-like Domain"/>
    <property type="match status" value="2"/>
</dbReference>
<organism evidence="7 8">
    <name type="scientific">Yanshouia hominis</name>
    <dbReference type="NCBI Taxonomy" id="2763673"/>
    <lineage>
        <taxon>Bacteria</taxon>
        <taxon>Bacillati</taxon>
        <taxon>Bacillota</taxon>
        <taxon>Clostridia</taxon>
        <taxon>Eubacteriales</taxon>
        <taxon>Oscillospiraceae</taxon>
        <taxon>Yanshouia</taxon>
    </lineage>
</organism>
<dbReference type="SUPFAM" id="SSF51735">
    <property type="entry name" value="NAD(P)-binding Rossmann-fold domains"/>
    <property type="match status" value="1"/>
</dbReference>
<evidence type="ECO:0000259" key="6">
    <source>
        <dbReference type="Pfam" id="PF02826"/>
    </source>
</evidence>
<keyword evidence="2 4" id="KW-0560">Oxidoreductase</keyword>
<dbReference type="RefSeq" id="WP_262398677.1">
    <property type="nucleotide sequence ID" value="NZ_JACRTB010000002.1"/>
</dbReference>
<feature type="domain" description="D-isomer specific 2-hydroxyacid dehydrogenase catalytic" evidence="5">
    <location>
        <begin position="40"/>
        <end position="306"/>
    </location>
</feature>
<dbReference type="EMBL" id="JACRTB010000002">
    <property type="protein sequence ID" value="MBC8574985.1"/>
    <property type="molecule type" value="Genomic_DNA"/>
</dbReference>
<dbReference type="SUPFAM" id="SSF52283">
    <property type="entry name" value="Formate/glycerate dehydrogenase catalytic domain-like"/>
    <property type="match status" value="1"/>
</dbReference>
<comment type="caution">
    <text evidence="7">The sequence shown here is derived from an EMBL/GenBank/DDBJ whole genome shotgun (WGS) entry which is preliminary data.</text>
</comment>
<dbReference type="Pfam" id="PF02826">
    <property type="entry name" value="2-Hacid_dh_C"/>
    <property type="match status" value="1"/>
</dbReference>
<protein>
    <submittedName>
        <fullName evidence="7">3-phosphoglycerate dehydrogenase</fullName>
    </submittedName>
</protein>
<evidence type="ECO:0000259" key="5">
    <source>
        <dbReference type="Pfam" id="PF00389"/>
    </source>
</evidence>
<dbReference type="Proteomes" id="UP000658131">
    <property type="component" value="Unassembled WGS sequence"/>
</dbReference>
<evidence type="ECO:0000256" key="1">
    <source>
        <dbReference type="ARBA" id="ARBA00005854"/>
    </source>
</evidence>
<evidence type="ECO:0000313" key="8">
    <source>
        <dbReference type="Proteomes" id="UP000658131"/>
    </source>
</evidence>
<dbReference type="PROSITE" id="PS00671">
    <property type="entry name" value="D_2_HYDROXYACID_DH_3"/>
    <property type="match status" value="1"/>
</dbReference>
<evidence type="ECO:0000256" key="2">
    <source>
        <dbReference type="ARBA" id="ARBA00023002"/>
    </source>
</evidence>